<dbReference type="GO" id="GO:0044780">
    <property type="term" value="P:bacterial-type flagellum assembly"/>
    <property type="evidence" value="ECO:0007669"/>
    <property type="project" value="InterPro"/>
</dbReference>
<sequence length="173" mass="19884">MARMSIRPSSVYRGGMDMSAQPIIEALEQLIKLHQDFNKLASKKKNIIIEGDTDALTALLMDEQKYVKAISQIEIKRQEAVQTFLDSQQNATFDQVIEEAPSFEAEILQRLKMELLEEVTQLKEQNEFNQQLLVQSLQFVNLSLDVLRPQDRNYNYGNEQAPKQSISMFDSKA</sequence>
<evidence type="ECO:0000313" key="3">
    <source>
        <dbReference type="EMBL" id="RID84783.1"/>
    </source>
</evidence>
<dbReference type="InterPro" id="IPR007809">
    <property type="entry name" value="FlgN-like"/>
</dbReference>
<dbReference type="Pfam" id="PF05130">
    <property type="entry name" value="FlgN"/>
    <property type="match status" value="1"/>
</dbReference>
<dbReference type="AlphaFoldDB" id="A0A398BAY2"/>
<comment type="caution">
    <text evidence="3">The sequence shown here is derived from an EMBL/GenBank/DDBJ whole genome shotgun (WGS) entry which is preliminary data.</text>
</comment>
<organism evidence="3 4">
    <name type="scientific">Peribacillus asahii</name>
    <dbReference type="NCBI Taxonomy" id="228899"/>
    <lineage>
        <taxon>Bacteria</taxon>
        <taxon>Bacillati</taxon>
        <taxon>Bacillota</taxon>
        <taxon>Bacilli</taxon>
        <taxon>Bacillales</taxon>
        <taxon>Bacillaceae</taxon>
        <taxon>Peribacillus</taxon>
    </lineage>
</organism>
<keyword evidence="1" id="KW-1005">Bacterial flagellum biogenesis</keyword>
<evidence type="ECO:0000313" key="4">
    <source>
        <dbReference type="Proteomes" id="UP000266016"/>
    </source>
</evidence>
<gene>
    <name evidence="3" type="ORF">D1953_13040</name>
</gene>
<dbReference type="EMBL" id="QWVS01000023">
    <property type="protein sequence ID" value="RID84783.1"/>
    <property type="molecule type" value="Genomic_DNA"/>
</dbReference>
<protein>
    <submittedName>
        <fullName evidence="3">Flagellar protein FlgN</fullName>
    </submittedName>
</protein>
<dbReference type="Proteomes" id="UP000266016">
    <property type="component" value="Unassembled WGS sequence"/>
</dbReference>
<proteinExistence type="predicted"/>
<evidence type="ECO:0000256" key="2">
    <source>
        <dbReference type="SAM" id="Coils"/>
    </source>
</evidence>
<dbReference type="SUPFAM" id="SSF140566">
    <property type="entry name" value="FlgN-like"/>
    <property type="match status" value="1"/>
</dbReference>
<name>A0A398BAY2_9BACI</name>
<keyword evidence="2" id="KW-0175">Coiled coil</keyword>
<keyword evidence="3" id="KW-0969">Cilium</keyword>
<dbReference type="InterPro" id="IPR036679">
    <property type="entry name" value="FlgN-like_sf"/>
</dbReference>
<keyword evidence="3" id="KW-0966">Cell projection</keyword>
<reference evidence="3 4" key="1">
    <citation type="submission" date="2018-08" db="EMBL/GenBank/DDBJ databases">
        <title>Bacillus jemisoniae sp. nov., Bacillus chryseoplanitiae sp. nov., Bacillus resnikiae sp. nov., and Bacillus frankliniae sp. nov., isolated from Viking spacecraft and associated surfaces.</title>
        <authorList>
            <person name="Seuylemezian A."/>
            <person name="Vaishampayan P."/>
        </authorList>
    </citation>
    <scope>NUCLEOTIDE SEQUENCE [LARGE SCALE GENOMIC DNA]</scope>
    <source>
        <strain evidence="3 4">MA001</strain>
    </source>
</reference>
<dbReference type="Gene3D" id="1.20.58.300">
    <property type="entry name" value="FlgN-like"/>
    <property type="match status" value="1"/>
</dbReference>
<accession>A0A398BAY2</accession>
<keyword evidence="3" id="KW-0282">Flagellum</keyword>
<feature type="coiled-coil region" evidence="2">
    <location>
        <begin position="105"/>
        <end position="132"/>
    </location>
</feature>
<keyword evidence="4" id="KW-1185">Reference proteome</keyword>
<evidence type="ECO:0000256" key="1">
    <source>
        <dbReference type="ARBA" id="ARBA00022795"/>
    </source>
</evidence>